<comment type="caution">
    <text evidence="7">The sequence shown here is derived from an EMBL/GenBank/DDBJ whole genome shotgun (WGS) entry which is preliminary data.</text>
</comment>
<evidence type="ECO:0000256" key="4">
    <source>
        <dbReference type="ARBA" id="ARBA00022989"/>
    </source>
</evidence>
<comment type="subcellular location">
    <subcellularLocation>
        <location evidence="1">Cell membrane</location>
        <topology evidence="1">Multi-pass membrane protein</topology>
    </subcellularLocation>
</comment>
<proteinExistence type="predicted"/>
<feature type="transmembrane region" description="Helical" evidence="6">
    <location>
        <begin position="270"/>
        <end position="290"/>
    </location>
</feature>
<reference evidence="7 8" key="1">
    <citation type="submission" date="2021-03" db="EMBL/GenBank/DDBJ databases">
        <title>Genomic Encyclopedia of Type Strains, Phase IV (KMG-IV): sequencing the most valuable type-strain genomes for metagenomic binning, comparative biology and taxonomic classification.</title>
        <authorList>
            <person name="Goeker M."/>
        </authorList>
    </citation>
    <scope>NUCLEOTIDE SEQUENCE [LARGE SCALE GENOMIC DNA]</scope>
    <source>
        <strain evidence="7 8">DSM 24004</strain>
    </source>
</reference>
<name>A0ABS4GEG3_9FIRM</name>
<dbReference type="PANTHER" id="PTHR32196">
    <property type="entry name" value="ABC TRANSPORTER PERMEASE PROTEIN YPHD-RELATED-RELATED"/>
    <property type="match status" value="1"/>
</dbReference>
<gene>
    <name evidence="7" type="ORF">J2Z76_001956</name>
</gene>
<protein>
    <submittedName>
        <fullName evidence="7">Simple sugar transport system permease protein</fullName>
    </submittedName>
</protein>
<evidence type="ECO:0000256" key="6">
    <source>
        <dbReference type="SAM" id="Phobius"/>
    </source>
</evidence>
<evidence type="ECO:0000256" key="1">
    <source>
        <dbReference type="ARBA" id="ARBA00004651"/>
    </source>
</evidence>
<keyword evidence="3 6" id="KW-0812">Transmembrane</keyword>
<keyword evidence="8" id="KW-1185">Reference proteome</keyword>
<feature type="transmembrane region" description="Helical" evidence="6">
    <location>
        <begin position="133"/>
        <end position="154"/>
    </location>
</feature>
<feature type="transmembrane region" description="Helical" evidence="6">
    <location>
        <begin position="246"/>
        <end position="264"/>
    </location>
</feature>
<keyword evidence="7" id="KW-0762">Sugar transport</keyword>
<feature type="transmembrane region" description="Helical" evidence="6">
    <location>
        <begin position="20"/>
        <end position="39"/>
    </location>
</feature>
<keyword evidence="7" id="KW-0813">Transport</keyword>
<evidence type="ECO:0000313" key="7">
    <source>
        <dbReference type="EMBL" id="MBP1926092.1"/>
    </source>
</evidence>
<dbReference type="PANTHER" id="PTHR32196:SF15">
    <property type="entry name" value="SUGAR ABC TRANSPORTER PERMEASE PROTEIN"/>
    <property type="match status" value="1"/>
</dbReference>
<dbReference type="InterPro" id="IPR001851">
    <property type="entry name" value="ABC_transp_permease"/>
</dbReference>
<dbReference type="RefSeq" id="WP_209511824.1">
    <property type="nucleotide sequence ID" value="NZ_JAGGKS010000005.1"/>
</dbReference>
<organism evidence="7 8">
    <name type="scientific">Sedimentibacter acidaminivorans</name>
    <dbReference type="NCBI Taxonomy" id="913099"/>
    <lineage>
        <taxon>Bacteria</taxon>
        <taxon>Bacillati</taxon>
        <taxon>Bacillota</taxon>
        <taxon>Tissierellia</taxon>
        <taxon>Sedimentibacter</taxon>
    </lineage>
</organism>
<feature type="transmembrane region" description="Helical" evidence="6">
    <location>
        <begin position="99"/>
        <end position="121"/>
    </location>
</feature>
<evidence type="ECO:0000313" key="8">
    <source>
        <dbReference type="Proteomes" id="UP001519342"/>
    </source>
</evidence>
<evidence type="ECO:0000256" key="5">
    <source>
        <dbReference type="ARBA" id="ARBA00023136"/>
    </source>
</evidence>
<feature type="transmembrane region" description="Helical" evidence="6">
    <location>
        <begin position="195"/>
        <end position="215"/>
    </location>
</feature>
<dbReference type="Proteomes" id="UP001519342">
    <property type="component" value="Unassembled WGS sequence"/>
</dbReference>
<keyword evidence="2" id="KW-1003">Cell membrane</keyword>
<sequence>MTGVDRKKSSLKDIVSKVGLPTLIIAGFWILTLVAGAFLDISTGTLISDTLKRAGMNGILVLAMVPSIQSGTGPNFALPVGIVCGLFSLVTAIELGFTGVSWLAVSILLSIPIATIAGYLYGKLLNAVKGSEMTIATYTGFSIVAFMCLIWLMIPYKNPKMGWFIGNGLRETIQLDGVGAAQLLNNFLRFEIGDFIIPTGLLLVFLFFCLLMWLFTKSKSGIAITAGGISPKFAKASGLNIDKNRIIANILSTVLAAIGIIVYSQSYGYAQLYSGPLLMAFAAVAAILIGGATASRAKVSHVIIGVILFQGLLTTALPVANKIFVGLDLSEIMRMVVQNGIILYALTQVKGGEK</sequence>
<feature type="transmembrane region" description="Helical" evidence="6">
    <location>
        <begin position="302"/>
        <end position="320"/>
    </location>
</feature>
<dbReference type="Pfam" id="PF02653">
    <property type="entry name" value="BPD_transp_2"/>
    <property type="match status" value="1"/>
</dbReference>
<evidence type="ECO:0000256" key="2">
    <source>
        <dbReference type="ARBA" id="ARBA00022475"/>
    </source>
</evidence>
<accession>A0ABS4GEG3</accession>
<dbReference type="EMBL" id="JAGGKS010000005">
    <property type="protein sequence ID" value="MBP1926092.1"/>
    <property type="molecule type" value="Genomic_DNA"/>
</dbReference>
<evidence type="ECO:0000256" key="3">
    <source>
        <dbReference type="ARBA" id="ARBA00022692"/>
    </source>
</evidence>
<feature type="transmembrane region" description="Helical" evidence="6">
    <location>
        <begin position="75"/>
        <end position="93"/>
    </location>
</feature>
<keyword evidence="5 6" id="KW-0472">Membrane</keyword>
<keyword evidence="4 6" id="KW-1133">Transmembrane helix</keyword>